<protein>
    <submittedName>
        <fullName evidence="2">Uncharacterized protein</fullName>
    </submittedName>
</protein>
<dbReference type="RefSeq" id="WP_171974086.1">
    <property type="nucleotide sequence ID" value="NZ_JADEXS020000001.1"/>
</dbReference>
<name>A0A8J7A9D9_DESMC</name>
<dbReference type="AlphaFoldDB" id="A0A8J7A9D9"/>
<proteinExistence type="predicted"/>
<reference evidence="2" key="1">
    <citation type="submission" date="2020-10" db="EMBL/GenBank/DDBJ databases">
        <authorList>
            <person name="Castelo-Branco R."/>
            <person name="Eusebio N."/>
            <person name="Adriana R."/>
            <person name="Vieira A."/>
            <person name="Brugerolle De Fraissinette N."/>
            <person name="Rezende De Castro R."/>
            <person name="Schneider M.P."/>
            <person name="Vasconcelos V."/>
            <person name="Leao P.N."/>
        </authorList>
    </citation>
    <scope>NUCLEOTIDE SEQUENCE</scope>
    <source>
        <strain evidence="2">LEGE 12446</strain>
    </source>
</reference>
<accession>A0A8J7A9D9</accession>
<dbReference type="Proteomes" id="UP000622533">
    <property type="component" value="Unassembled WGS sequence"/>
</dbReference>
<feature type="transmembrane region" description="Helical" evidence="1">
    <location>
        <begin position="20"/>
        <end position="42"/>
    </location>
</feature>
<sequence>MTKDKRQSSREYASWTQISLELAIAIILCTFNYELIITNYLVRVGGYY</sequence>
<evidence type="ECO:0000313" key="3">
    <source>
        <dbReference type="Proteomes" id="UP000622533"/>
    </source>
</evidence>
<gene>
    <name evidence="2" type="ORF">IQ276_05845</name>
</gene>
<keyword evidence="3" id="KW-1185">Reference proteome</keyword>
<evidence type="ECO:0000256" key="1">
    <source>
        <dbReference type="SAM" id="Phobius"/>
    </source>
</evidence>
<comment type="caution">
    <text evidence="2">The sequence shown here is derived from an EMBL/GenBank/DDBJ whole genome shotgun (WGS) entry which is preliminary data.</text>
</comment>
<evidence type="ECO:0000313" key="2">
    <source>
        <dbReference type="EMBL" id="MBE9021997.1"/>
    </source>
</evidence>
<dbReference type="EMBL" id="JADEXS010000052">
    <property type="protein sequence ID" value="MBE9021997.1"/>
    <property type="molecule type" value="Genomic_DNA"/>
</dbReference>
<keyword evidence="1" id="KW-0812">Transmembrane</keyword>
<keyword evidence="1" id="KW-1133">Transmembrane helix</keyword>
<keyword evidence="1" id="KW-0472">Membrane</keyword>
<organism evidence="2 3">
    <name type="scientific">Desmonostoc muscorum LEGE 12446</name>
    <dbReference type="NCBI Taxonomy" id="1828758"/>
    <lineage>
        <taxon>Bacteria</taxon>
        <taxon>Bacillati</taxon>
        <taxon>Cyanobacteriota</taxon>
        <taxon>Cyanophyceae</taxon>
        <taxon>Nostocales</taxon>
        <taxon>Nostocaceae</taxon>
        <taxon>Desmonostoc</taxon>
    </lineage>
</organism>